<name>A0A5B1L883_9ACTN</name>
<accession>A0A5B1L883</accession>
<dbReference type="InterPro" id="IPR010273">
    <property type="entry name" value="DUF881"/>
</dbReference>
<dbReference type="AlphaFoldDB" id="A0A5B1L883"/>
<comment type="caution">
    <text evidence="4">The sequence shown here is derived from an EMBL/GenBank/DDBJ whole genome shotgun (WGS) entry which is preliminary data.</text>
</comment>
<evidence type="ECO:0000256" key="2">
    <source>
        <dbReference type="SAM" id="Coils"/>
    </source>
</evidence>
<gene>
    <name evidence="4" type="ORF">F0U44_20120</name>
</gene>
<keyword evidence="3" id="KW-1133">Transmembrane helix</keyword>
<dbReference type="RefSeq" id="WP_149730165.1">
    <property type="nucleotide sequence ID" value="NZ_VUJV01000008.1"/>
</dbReference>
<dbReference type="PANTHER" id="PTHR37313">
    <property type="entry name" value="UPF0749 PROTEIN RV1825"/>
    <property type="match status" value="1"/>
</dbReference>
<dbReference type="Gene3D" id="3.30.70.1880">
    <property type="entry name" value="Protein of unknown function DUF881"/>
    <property type="match status" value="1"/>
</dbReference>
<feature type="coiled-coil region" evidence="2">
    <location>
        <begin position="105"/>
        <end position="139"/>
    </location>
</feature>
<feature type="transmembrane region" description="Helical" evidence="3">
    <location>
        <begin position="55"/>
        <end position="78"/>
    </location>
</feature>
<comment type="similarity">
    <text evidence="1">Belongs to the UPF0749 family.</text>
</comment>
<dbReference type="EMBL" id="VUJV01000008">
    <property type="protein sequence ID" value="KAA1415939.1"/>
    <property type="molecule type" value="Genomic_DNA"/>
</dbReference>
<dbReference type="PANTHER" id="PTHR37313:SF1">
    <property type="entry name" value="UPF0749 PROTEIN RV1823"/>
    <property type="match status" value="1"/>
</dbReference>
<evidence type="ECO:0000313" key="5">
    <source>
        <dbReference type="Proteomes" id="UP000325003"/>
    </source>
</evidence>
<reference evidence="4 5" key="2">
    <citation type="submission" date="2019-09" db="EMBL/GenBank/DDBJ databases">
        <authorList>
            <person name="Jin C."/>
        </authorList>
    </citation>
    <scope>NUCLEOTIDE SEQUENCE [LARGE SCALE GENOMIC DNA]</scope>
    <source>
        <strain evidence="4 5">BN130099</strain>
    </source>
</reference>
<proteinExistence type="inferred from homology"/>
<sequence length="297" mass="31190">MTAAPEVPGQTDAVTARTRTPLLTLISAEALERDYQMVALRRVQQGGSPSRRGGWLSGGLGVITIVAVFGFLVTLAAVQTSRNADVTDASRATLIDRIDARRAAVRSQQRAISDLRDDNTKAEADLIELNGQVNDVEGDATDLGAVTGFTPVVGEGIRIQLDNAPYADPDTEHIRDSDLAMLVNALWTAGAEAIAINGQRISSRTAIRNSGTAIEVNSIGIAPPYVVQAIGNVNTLSSRVVESGSGASFGVLAGDYGWSYDVDNVAELRLPAAPARLRQLRSAEQASQGGRAPEGDG</sequence>
<evidence type="ECO:0000313" key="4">
    <source>
        <dbReference type="EMBL" id="KAA1415939.1"/>
    </source>
</evidence>
<evidence type="ECO:0000256" key="1">
    <source>
        <dbReference type="ARBA" id="ARBA00009108"/>
    </source>
</evidence>
<keyword evidence="3" id="KW-0812">Transmembrane</keyword>
<reference evidence="4 5" key="1">
    <citation type="submission" date="2019-09" db="EMBL/GenBank/DDBJ databases">
        <title>Nocardioides panacisoli sp. nov., isolated from the soil of a ginseng field.</title>
        <authorList>
            <person name="Cho C."/>
        </authorList>
    </citation>
    <scope>NUCLEOTIDE SEQUENCE [LARGE SCALE GENOMIC DNA]</scope>
    <source>
        <strain evidence="4 5">BN130099</strain>
    </source>
</reference>
<evidence type="ECO:0000256" key="3">
    <source>
        <dbReference type="SAM" id="Phobius"/>
    </source>
</evidence>
<dbReference type="Pfam" id="PF05949">
    <property type="entry name" value="DUF881"/>
    <property type="match status" value="1"/>
</dbReference>
<dbReference type="Proteomes" id="UP000325003">
    <property type="component" value="Unassembled WGS sequence"/>
</dbReference>
<dbReference type="GO" id="GO:0005886">
    <property type="term" value="C:plasma membrane"/>
    <property type="evidence" value="ECO:0007669"/>
    <property type="project" value="TreeGrafter"/>
</dbReference>
<keyword evidence="3" id="KW-0472">Membrane</keyword>
<organism evidence="4 5">
    <name type="scientific">Nocardioides humilatus</name>
    <dbReference type="NCBI Taxonomy" id="2607660"/>
    <lineage>
        <taxon>Bacteria</taxon>
        <taxon>Bacillati</taxon>
        <taxon>Actinomycetota</taxon>
        <taxon>Actinomycetes</taxon>
        <taxon>Propionibacteriales</taxon>
        <taxon>Nocardioidaceae</taxon>
        <taxon>Nocardioides</taxon>
    </lineage>
</organism>
<keyword evidence="2" id="KW-0175">Coiled coil</keyword>
<protein>
    <submittedName>
        <fullName evidence="4">DUF881 domain-containing protein</fullName>
    </submittedName>
</protein>
<keyword evidence="5" id="KW-1185">Reference proteome</keyword>